<comment type="cofactor">
    <cofactor evidence="2">
        <name>NAD(+)</name>
        <dbReference type="ChEBI" id="CHEBI:57540"/>
    </cofactor>
</comment>
<comment type="function">
    <text evidence="8">Mutarotase converts alpha-aldose to the beta-anomer. It is active on D-glucose, L-arabinose, D-xylose, D-galactose, maltose and lactose.</text>
</comment>
<keyword evidence="5" id="KW-0520">NAD</keyword>
<keyword evidence="6" id="KW-0119">Carbohydrate metabolism</keyword>
<evidence type="ECO:0000256" key="10">
    <source>
        <dbReference type="ARBA" id="ARBA00038238"/>
    </source>
</evidence>
<organism evidence="12 13">
    <name type="scientific">Chytriomyces confervae</name>
    <dbReference type="NCBI Taxonomy" id="246404"/>
    <lineage>
        <taxon>Eukaryota</taxon>
        <taxon>Fungi</taxon>
        <taxon>Fungi incertae sedis</taxon>
        <taxon>Chytridiomycota</taxon>
        <taxon>Chytridiomycota incertae sedis</taxon>
        <taxon>Chytridiomycetes</taxon>
        <taxon>Chytridiales</taxon>
        <taxon>Chytriomycetaceae</taxon>
        <taxon>Chytriomyces</taxon>
    </lineage>
</organism>
<evidence type="ECO:0000259" key="11">
    <source>
        <dbReference type="Pfam" id="PF01370"/>
    </source>
</evidence>
<dbReference type="OrthoDB" id="9402762at2759"/>
<evidence type="ECO:0000256" key="3">
    <source>
        <dbReference type="ARBA" id="ARBA00004947"/>
    </source>
</evidence>
<evidence type="ECO:0000256" key="2">
    <source>
        <dbReference type="ARBA" id="ARBA00001911"/>
    </source>
</evidence>
<dbReference type="Gene3D" id="3.90.25.10">
    <property type="entry name" value="UDP-galactose 4-epimerase, domain 1"/>
    <property type="match status" value="1"/>
</dbReference>
<reference evidence="12 13" key="1">
    <citation type="journal article" date="2019" name="Sci. Rep.">
        <title>Comparative genomics of chytrid fungi reveal insights into the obligate biotrophic and pathogenic lifestyle of Synchytrium endobioticum.</title>
        <authorList>
            <person name="van de Vossenberg B.T.L.H."/>
            <person name="Warris S."/>
            <person name="Nguyen H.D.T."/>
            <person name="van Gent-Pelzer M.P.E."/>
            <person name="Joly D.L."/>
            <person name="van de Geest H.C."/>
            <person name="Bonants P.J.M."/>
            <person name="Smith D.S."/>
            <person name="Levesque C.A."/>
            <person name="van der Lee T.A.J."/>
        </authorList>
    </citation>
    <scope>NUCLEOTIDE SEQUENCE [LARGE SCALE GENOMIC DNA]</scope>
    <source>
        <strain evidence="12 13">CBS 675.73</strain>
    </source>
</reference>
<evidence type="ECO:0000256" key="8">
    <source>
        <dbReference type="ARBA" id="ARBA00037676"/>
    </source>
</evidence>
<dbReference type="InterPro" id="IPR001509">
    <property type="entry name" value="Epimerase_deHydtase"/>
</dbReference>
<comment type="caution">
    <text evidence="12">The sequence shown here is derived from an EMBL/GenBank/DDBJ whole genome shotgun (WGS) entry which is preliminary data.</text>
</comment>
<dbReference type="NCBIfam" id="TIGR01179">
    <property type="entry name" value="galE"/>
    <property type="match status" value="1"/>
</dbReference>
<gene>
    <name evidence="12" type="primary">GAL10</name>
    <name evidence="12" type="ORF">CcCBS67573_g00551</name>
</gene>
<dbReference type="AlphaFoldDB" id="A0A507FSP6"/>
<evidence type="ECO:0000313" key="13">
    <source>
        <dbReference type="Proteomes" id="UP000320333"/>
    </source>
</evidence>
<dbReference type="PANTHER" id="PTHR43725">
    <property type="entry name" value="UDP-GLUCOSE 4-EPIMERASE"/>
    <property type="match status" value="1"/>
</dbReference>
<accession>A0A507FSP6</accession>
<comment type="pathway">
    <text evidence="3">Carbohydrate metabolism; galactose metabolism.</text>
</comment>
<evidence type="ECO:0000256" key="9">
    <source>
        <dbReference type="ARBA" id="ARBA00037955"/>
    </source>
</evidence>
<comment type="pathway">
    <text evidence="4">Carbohydrate metabolism; hexose metabolism.</text>
</comment>
<dbReference type="Proteomes" id="UP000320333">
    <property type="component" value="Unassembled WGS sequence"/>
</dbReference>
<evidence type="ECO:0000256" key="1">
    <source>
        <dbReference type="ARBA" id="ARBA00000083"/>
    </source>
</evidence>
<dbReference type="InterPro" id="IPR005886">
    <property type="entry name" value="UDP_G4E"/>
</dbReference>
<keyword evidence="13" id="KW-1185">Reference proteome</keyword>
<dbReference type="GO" id="GO:0003978">
    <property type="term" value="F:UDP-glucose 4-epimerase activity"/>
    <property type="evidence" value="ECO:0007669"/>
    <property type="project" value="UniProtKB-EC"/>
</dbReference>
<sequence>MFDELNKPPVDPDPTPCIFVTGGAGYIGSNTVLEILLKKRESNNSDWEVVVVDNLRNSNTASLVITQKLAQQKILAFHQVDLLDLTAVQTIFRLHPNVWAVIHFASLKSVAESCANPLLYYNINLKSVLNVLSCANERITSNRNNRDFMFIFSSSACVYGDSLDHLEYNFRKGQMMGATEECLTKPKSPYGKTKQFSEDMIRDICKQYASLKSSPDSGDNGSGMMKAAILRYFNPVGAHSSGHLGEYNNQEPENLVPVVTRLVRRLRDAPAEFQGAVKIFGSDWPTPDGSAIRDYLHISDLAKSHVCALERLKTLKEPDAPNPTLTDPWNCLTFNIGCGEGKSVKEVVAMIEKVSGIKIPTVMSERRAGDIGIAISNPSKAFQELNWKTEKSFEDMCRDAWKFELSCTYQKTSLSKVANGRTDEADAVGAYLKERSGVKDGTDFAVAAAAELH</sequence>
<dbReference type="Gene3D" id="3.40.50.720">
    <property type="entry name" value="NAD(P)-binding Rossmann-like Domain"/>
    <property type="match status" value="1"/>
</dbReference>
<dbReference type="SUPFAM" id="SSF51735">
    <property type="entry name" value="NAD(P)-binding Rossmann-fold domains"/>
    <property type="match status" value="1"/>
</dbReference>
<evidence type="ECO:0000256" key="7">
    <source>
        <dbReference type="ARBA" id="ARBA00023235"/>
    </source>
</evidence>
<dbReference type="STRING" id="246404.A0A507FSP6"/>
<name>A0A507FSP6_9FUNG</name>
<comment type="catalytic activity">
    <reaction evidence="1">
        <text>UDP-alpha-D-glucose = UDP-alpha-D-galactose</text>
        <dbReference type="Rhea" id="RHEA:22168"/>
        <dbReference type="ChEBI" id="CHEBI:58885"/>
        <dbReference type="ChEBI" id="CHEBI:66914"/>
        <dbReference type="EC" id="5.1.3.2"/>
    </reaction>
</comment>
<evidence type="ECO:0000256" key="4">
    <source>
        <dbReference type="ARBA" id="ARBA00005028"/>
    </source>
</evidence>
<dbReference type="GO" id="GO:0006012">
    <property type="term" value="P:galactose metabolic process"/>
    <property type="evidence" value="ECO:0007669"/>
    <property type="project" value="UniProtKB-KW"/>
</dbReference>
<dbReference type="InterPro" id="IPR036291">
    <property type="entry name" value="NAD(P)-bd_dom_sf"/>
</dbReference>
<protein>
    <submittedName>
        <fullName evidence="12">UDP-glucose 4-epimerase</fullName>
    </submittedName>
</protein>
<evidence type="ECO:0000256" key="6">
    <source>
        <dbReference type="ARBA" id="ARBA00023144"/>
    </source>
</evidence>
<dbReference type="PANTHER" id="PTHR43725:SF47">
    <property type="entry name" value="UDP-GLUCOSE 4-EPIMERASE"/>
    <property type="match status" value="1"/>
</dbReference>
<feature type="domain" description="NAD-dependent epimerase/dehydratase" evidence="11">
    <location>
        <begin position="18"/>
        <end position="319"/>
    </location>
</feature>
<dbReference type="GO" id="GO:0005829">
    <property type="term" value="C:cytosol"/>
    <property type="evidence" value="ECO:0007669"/>
    <property type="project" value="TreeGrafter"/>
</dbReference>
<keyword evidence="7" id="KW-0413">Isomerase</keyword>
<comment type="similarity">
    <text evidence="10">In the C-terminal section; belongs to the aldose epimerase family.</text>
</comment>
<proteinExistence type="inferred from homology"/>
<keyword evidence="6" id="KW-0299">Galactose metabolism</keyword>
<dbReference type="EMBL" id="QEAP01000007">
    <property type="protein sequence ID" value="TPX78206.1"/>
    <property type="molecule type" value="Genomic_DNA"/>
</dbReference>
<evidence type="ECO:0000256" key="5">
    <source>
        <dbReference type="ARBA" id="ARBA00023027"/>
    </source>
</evidence>
<evidence type="ECO:0000313" key="12">
    <source>
        <dbReference type="EMBL" id="TPX78206.1"/>
    </source>
</evidence>
<dbReference type="Pfam" id="PF01370">
    <property type="entry name" value="Epimerase"/>
    <property type="match status" value="1"/>
</dbReference>
<comment type="similarity">
    <text evidence="9">In the N-terminal section; belongs to the NAD(P)-dependent epimerase/dehydratase family.</text>
</comment>